<dbReference type="AlphaFoldDB" id="A0ABD2P053"/>
<proteinExistence type="predicted"/>
<name>A0ABD2P053_9CUCU</name>
<comment type="caution">
    <text evidence="1">The sequence shown here is derived from an EMBL/GenBank/DDBJ whole genome shotgun (WGS) entry which is preliminary data.</text>
</comment>
<keyword evidence="2" id="KW-1185">Reference proteome</keyword>
<evidence type="ECO:0000313" key="1">
    <source>
        <dbReference type="EMBL" id="KAL3284347.1"/>
    </source>
</evidence>
<dbReference type="Proteomes" id="UP001516400">
    <property type="component" value="Unassembled WGS sequence"/>
</dbReference>
<dbReference type="EMBL" id="JABFTP020000165">
    <property type="protein sequence ID" value="KAL3284347.1"/>
    <property type="molecule type" value="Genomic_DNA"/>
</dbReference>
<sequence>MELSLQDFNLMLHNLDEKAKIFCDFLGSYGHVMMNDRPTRGKNCIANVCINFSQHNISSQVVNTDFSDNNAILISVEQPDMLVSNPGTKKISPRTERGFNASFNILSSLSWISLRINK</sequence>
<accession>A0ABD2P053</accession>
<protein>
    <submittedName>
        <fullName evidence="1">Uncharacterized protein</fullName>
    </submittedName>
</protein>
<organism evidence="1 2">
    <name type="scientific">Cryptolaemus montrouzieri</name>
    <dbReference type="NCBI Taxonomy" id="559131"/>
    <lineage>
        <taxon>Eukaryota</taxon>
        <taxon>Metazoa</taxon>
        <taxon>Ecdysozoa</taxon>
        <taxon>Arthropoda</taxon>
        <taxon>Hexapoda</taxon>
        <taxon>Insecta</taxon>
        <taxon>Pterygota</taxon>
        <taxon>Neoptera</taxon>
        <taxon>Endopterygota</taxon>
        <taxon>Coleoptera</taxon>
        <taxon>Polyphaga</taxon>
        <taxon>Cucujiformia</taxon>
        <taxon>Coccinelloidea</taxon>
        <taxon>Coccinellidae</taxon>
        <taxon>Scymninae</taxon>
        <taxon>Scymnini</taxon>
        <taxon>Cryptolaemus</taxon>
    </lineage>
</organism>
<reference evidence="1 2" key="1">
    <citation type="journal article" date="2021" name="BMC Biol.">
        <title>Horizontally acquired antibacterial genes associated with adaptive radiation of ladybird beetles.</title>
        <authorList>
            <person name="Li H.S."/>
            <person name="Tang X.F."/>
            <person name="Huang Y.H."/>
            <person name="Xu Z.Y."/>
            <person name="Chen M.L."/>
            <person name="Du X.Y."/>
            <person name="Qiu B.Y."/>
            <person name="Chen P.T."/>
            <person name="Zhang W."/>
            <person name="Slipinski A."/>
            <person name="Escalona H.E."/>
            <person name="Waterhouse R.M."/>
            <person name="Zwick A."/>
            <person name="Pang H."/>
        </authorList>
    </citation>
    <scope>NUCLEOTIDE SEQUENCE [LARGE SCALE GENOMIC DNA]</scope>
    <source>
        <strain evidence="1">SYSU2018</strain>
    </source>
</reference>
<gene>
    <name evidence="1" type="ORF">HHI36_018511</name>
</gene>
<evidence type="ECO:0000313" key="2">
    <source>
        <dbReference type="Proteomes" id="UP001516400"/>
    </source>
</evidence>